<keyword evidence="4" id="KW-1185">Reference proteome</keyword>
<keyword evidence="2" id="KW-0472">Membrane</keyword>
<comment type="caution">
    <text evidence="3">The sequence shown here is derived from an EMBL/GenBank/DDBJ whole genome shotgun (WGS) entry which is preliminary data.</text>
</comment>
<keyword evidence="2" id="KW-1133">Transmembrane helix</keyword>
<accession>A0ABN3W773</accession>
<dbReference type="EMBL" id="BAAAVI010000058">
    <property type="protein sequence ID" value="GAA2897036.1"/>
    <property type="molecule type" value="Genomic_DNA"/>
</dbReference>
<keyword evidence="2" id="KW-0812">Transmembrane</keyword>
<gene>
    <name evidence="3" type="ORF">GCM10010517_62070</name>
</gene>
<protein>
    <submittedName>
        <fullName evidence="3">Uncharacterized protein</fullName>
    </submittedName>
</protein>
<proteinExistence type="predicted"/>
<dbReference type="RefSeq" id="WP_344978964.1">
    <property type="nucleotide sequence ID" value="NZ_BAAAVI010000058.1"/>
</dbReference>
<dbReference type="Proteomes" id="UP001500831">
    <property type="component" value="Unassembled WGS sequence"/>
</dbReference>
<sequence>MVRPDRPGFWVAVAGLALLAGLIGPLAGIIPFVIGLAAMFAAVVTAYQEAARLRAQQSTSPAEGDPPGPPRTGGGTESRS</sequence>
<feature type="region of interest" description="Disordered" evidence="1">
    <location>
        <begin position="54"/>
        <end position="80"/>
    </location>
</feature>
<evidence type="ECO:0000256" key="2">
    <source>
        <dbReference type="SAM" id="Phobius"/>
    </source>
</evidence>
<evidence type="ECO:0000256" key="1">
    <source>
        <dbReference type="SAM" id="MobiDB-lite"/>
    </source>
</evidence>
<feature type="compositionally biased region" description="Gly residues" evidence="1">
    <location>
        <begin position="71"/>
        <end position="80"/>
    </location>
</feature>
<name>A0ABN3W773_9ACTN</name>
<feature type="transmembrane region" description="Helical" evidence="2">
    <location>
        <begin position="29"/>
        <end position="47"/>
    </location>
</feature>
<organism evidence="3 4">
    <name type="scientific">Streptosporangium fragile</name>
    <dbReference type="NCBI Taxonomy" id="46186"/>
    <lineage>
        <taxon>Bacteria</taxon>
        <taxon>Bacillati</taxon>
        <taxon>Actinomycetota</taxon>
        <taxon>Actinomycetes</taxon>
        <taxon>Streptosporangiales</taxon>
        <taxon>Streptosporangiaceae</taxon>
        <taxon>Streptosporangium</taxon>
    </lineage>
</organism>
<evidence type="ECO:0000313" key="3">
    <source>
        <dbReference type="EMBL" id="GAA2897036.1"/>
    </source>
</evidence>
<evidence type="ECO:0000313" key="4">
    <source>
        <dbReference type="Proteomes" id="UP001500831"/>
    </source>
</evidence>
<reference evidence="3 4" key="1">
    <citation type="journal article" date="2019" name="Int. J. Syst. Evol. Microbiol.">
        <title>The Global Catalogue of Microorganisms (GCM) 10K type strain sequencing project: providing services to taxonomists for standard genome sequencing and annotation.</title>
        <authorList>
            <consortium name="The Broad Institute Genomics Platform"/>
            <consortium name="The Broad Institute Genome Sequencing Center for Infectious Disease"/>
            <person name="Wu L."/>
            <person name="Ma J."/>
        </authorList>
    </citation>
    <scope>NUCLEOTIDE SEQUENCE [LARGE SCALE GENOMIC DNA]</scope>
    <source>
        <strain evidence="3 4">JCM 6242</strain>
    </source>
</reference>